<reference evidence="1" key="1">
    <citation type="journal article" date="2023" name="G3 (Bethesda)">
        <title>Whole genome assemblies of Zophobas morio and Tenebrio molitor.</title>
        <authorList>
            <person name="Kaur S."/>
            <person name="Stinson S.A."/>
            <person name="diCenzo G.C."/>
        </authorList>
    </citation>
    <scope>NUCLEOTIDE SEQUENCE</scope>
    <source>
        <strain evidence="1">QUZm001</strain>
    </source>
</reference>
<keyword evidence="2" id="KW-1185">Reference proteome</keyword>
<proteinExistence type="predicted"/>
<accession>A0AA38IIJ6</accession>
<gene>
    <name evidence="1" type="ORF">Zmor_013467</name>
</gene>
<evidence type="ECO:0000313" key="2">
    <source>
        <dbReference type="Proteomes" id="UP001168821"/>
    </source>
</evidence>
<organism evidence="1 2">
    <name type="scientific">Zophobas morio</name>
    <dbReference type="NCBI Taxonomy" id="2755281"/>
    <lineage>
        <taxon>Eukaryota</taxon>
        <taxon>Metazoa</taxon>
        <taxon>Ecdysozoa</taxon>
        <taxon>Arthropoda</taxon>
        <taxon>Hexapoda</taxon>
        <taxon>Insecta</taxon>
        <taxon>Pterygota</taxon>
        <taxon>Neoptera</taxon>
        <taxon>Endopterygota</taxon>
        <taxon>Coleoptera</taxon>
        <taxon>Polyphaga</taxon>
        <taxon>Cucujiformia</taxon>
        <taxon>Tenebrionidae</taxon>
        <taxon>Zophobas</taxon>
    </lineage>
</organism>
<sequence length="81" mass="8964">MLDQTNLAWINSLNSGGFANRRRLIFYAARGLDSGLMQGCGSRVAIIAVIKDPTLLILFWDAGCGHLDLQKRTPIGFLWTI</sequence>
<evidence type="ECO:0000313" key="1">
    <source>
        <dbReference type="EMBL" id="KAJ3654269.1"/>
    </source>
</evidence>
<dbReference type="AlphaFoldDB" id="A0AA38IIJ6"/>
<name>A0AA38IIJ6_9CUCU</name>
<dbReference type="EMBL" id="JALNTZ010000004">
    <property type="protein sequence ID" value="KAJ3654269.1"/>
    <property type="molecule type" value="Genomic_DNA"/>
</dbReference>
<protein>
    <submittedName>
        <fullName evidence="1">Uncharacterized protein</fullName>
    </submittedName>
</protein>
<comment type="caution">
    <text evidence="1">The sequence shown here is derived from an EMBL/GenBank/DDBJ whole genome shotgun (WGS) entry which is preliminary data.</text>
</comment>
<dbReference type="Proteomes" id="UP001168821">
    <property type="component" value="Unassembled WGS sequence"/>
</dbReference>